<evidence type="ECO:0000256" key="1">
    <source>
        <dbReference type="ARBA" id="ARBA00022786"/>
    </source>
</evidence>
<dbReference type="GO" id="GO:0004842">
    <property type="term" value="F:ubiquitin-protein transferase activity"/>
    <property type="evidence" value="ECO:0007669"/>
    <property type="project" value="InterPro"/>
</dbReference>
<proteinExistence type="predicted"/>
<gene>
    <name evidence="4" type="ORF">DYB28_011732</name>
</gene>
<evidence type="ECO:0000313" key="4">
    <source>
        <dbReference type="EMBL" id="RLO02785.1"/>
    </source>
</evidence>
<evidence type="ECO:0000313" key="5">
    <source>
        <dbReference type="Proteomes" id="UP000275652"/>
    </source>
</evidence>
<organism evidence="4 5">
    <name type="scientific">Aphanomyces astaci</name>
    <name type="common">Crayfish plague agent</name>
    <dbReference type="NCBI Taxonomy" id="112090"/>
    <lineage>
        <taxon>Eukaryota</taxon>
        <taxon>Sar</taxon>
        <taxon>Stramenopiles</taxon>
        <taxon>Oomycota</taxon>
        <taxon>Saprolegniomycetes</taxon>
        <taxon>Saprolegniales</taxon>
        <taxon>Verrucalvaceae</taxon>
        <taxon>Aphanomyces</taxon>
    </lineage>
</organism>
<dbReference type="InterPro" id="IPR000569">
    <property type="entry name" value="HECT_dom"/>
</dbReference>
<dbReference type="Gene3D" id="3.30.2160.10">
    <property type="entry name" value="Hect, E3 ligase catalytic domain"/>
    <property type="match status" value="1"/>
</dbReference>
<evidence type="ECO:0000256" key="2">
    <source>
        <dbReference type="PROSITE-ProRule" id="PRU00104"/>
    </source>
</evidence>
<dbReference type="PANTHER" id="PTHR46654">
    <property type="entry name" value="E3 UBIQUITIN-PROTEIN LIGASE HECTD3"/>
    <property type="match status" value="1"/>
</dbReference>
<feature type="active site" description="Glycyl thioester intermediate" evidence="2">
    <location>
        <position position="480"/>
    </location>
</feature>
<dbReference type="InterPro" id="IPR035983">
    <property type="entry name" value="Hect_E3_ubiquitin_ligase"/>
</dbReference>
<name>A0A9X8H6Q9_APHAT</name>
<dbReference type="SUPFAM" id="SSF56204">
    <property type="entry name" value="Hect, E3 ligase catalytic domain"/>
    <property type="match status" value="1"/>
</dbReference>
<accession>A0A9X8H6Q9</accession>
<dbReference type="EMBL" id="QUTI01032687">
    <property type="protein sequence ID" value="RLO02785.1"/>
    <property type="molecule type" value="Genomic_DNA"/>
</dbReference>
<protein>
    <recommendedName>
        <fullName evidence="3">HECT domain-containing protein</fullName>
    </recommendedName>
</protein>
<evidence type="ECO:0000259" key="3">
    <source>
        <dbReference type="PROSITE" id="PS50237"/>
    </source>
</evidence>
<dbReference type="Pfam" id="PF00632">
    <property type="entry name" value="HECT"/>
    <property type="match status" value="1"/>
</dbReference>
<reference evidence="4 5" key="1">
    <citation type="journal article" date="2018" name="J. Invertebr. Pathol.">
        <title>New genotyping method for the causative agent of crayfish plague (Aphanomyces astaci) based on whole genome data.</title>
        <authorList>
            <person name="Minardi D."/>
            <person name="Studholme D.J."/>
            <person name="van der Giezen M."/>
            <person name="Pretto T."/>
            <person name="Oidtmann B."/>
        </authorList>
    </citation>
    <scope>NUCLEOTIDE SEQUENCE [LARGE SCALE GENOMIC DNA]</scope>
    <source>
        <strain evidence="4 5">KB13</strain>
    </source>
</reference>
<keyword evidence="1 2" id="KW-0833">Ubl conjugation pathway</keyword>
<dbReference type="PANTHER" id="PTHR46654:SF1">
    <property type="entry name" value="E3 UBIQUITIN-PROTEIN LIGASE HECTD3"/>
    <property type="match status" value="1"/>
</dbReference>
<dbReference type="Gene3D" id="3.90.1750.10">
    <property type="entry name" value="Hect, E3 ligase catalytic domains"/>
    <property type="match status" value="1"/>
</dbReference>
<dbReference type="Proteomes" id="UP000275652">
    <property type="component" value="Unassembled WGS sequence"/>
</dbReference>
<dbReference type="PROSITE" id="PS50237">
    <property type="entry name" value="HECT"/>
    <property type="match status" value="1"/>
</dbReference>
<dbReference type="Gene3D" id="3.30.2410.10">
    <property type="entry name" value="Hect, E3 ligase catalytic domain"/>
    <property type="match status" value="1"/>
</dbReference>
<comment type="caution">
    <text evidence="4">The sequence shown here is derived from an EMBL/GenBank/DDBJ whole genome shotgun (WGS) entry which is preliminary data.</text>
</comment>
<dbReference type="InterPro" id="IPR042469">
    <property type="entry name" value="HECTD3"/>
</dbReference>
<dbReference type="AlphaFoldDB" id="A0A9X8H6Q9"/>
<dbReference type="SMART" id="SM00119">
    <property type="entry name" value="HECTc"/>
    <property type="match status" value="1"/>
</dbReference>
<sequence>MDVAHVVRAPWAEFALRDEDWVRWPLLCELASGASIPSPDSPPANGFELNQAKLAQCFKWLQEFNLAMHCLLPLVHFEAETSDTTTTMLFGQFKLSAMIGACRGLIFQALKKGLWDDCLKRTQRSGVSLEMTLNRPKAMRHRAAGLVDTEARTTLFGQAFRQLNSSENHHFRRSDNVYYVKFLGENAEDAGGPYRETFAQYASELHSAQIPMMLRTANAAHNVGVGREKWVVNPSAFASVRLRRRMFTFLGKVMGASVRSKDFLALDLAGLLWKLLVNDGVSVDDLEGVDKMLVQSMSKMRSIDQVGVTEDMFEDIVLETFTTLSTDNRVVEIKPHGASIAVTFSTRVEFADLVEHFRLHEFDTVVRYVQEGLAKVLPLNLMSLFTATEFESMVCGCPEVDVDLLAQCTEYSSCAATDMHIVWFWSTLRKFSHEERSAFLRFVWGRSRLPHSVAEFPQWFKLQSFNKSPADTYLPVAHTCFFALELPSYTSEELLMKKLLYAIYNCQEIDADGDSVAANQLGWEE</sequence>
<feature type="domain" description="HECT" evidence="3">
    <location>
        <begin position="167"/>
        <end position="517"/>
    </location>
</feature>